<dbReference type="SUPFAM" id="SSF49464">
    <property type="entry name" value="Carboxypeptidase regulatory domain-like"/>
    <property type="match status" value="1"/>
</dbReference>
<dbReference type="Gene3D" id="2.60.40.1120">
    <property type="entry name" value="Carboxypeptidase-like, regulatory domain"/>
    <property type="match status" value="1"/>
</dbReference>
<keyword evidence="3 8" id="KW-1134">Transmembrane beta strand</keyword>
<evidence type="ECO:0000256" key="2">
    <source>
        <dbReference type="ARBA" id="ARBA00022448"/>
    </source>
</evidence>
<dbReference type="PROSITE" id="PS52016">
    <property type="entry name" value="TONB_DEPENDENT_REC_3"/>
    <property type="match status" value="1"/>
</dbReference>
<evidence type="ECO:0000256" key="7">
    <source>
        <dbReference type="ARBA" id="ARBA00023237"/>
    </source>
</evidence>
<evidence type="ECO:0000256" key="6">
    <source>
        <dbReference type="ARBA" id="ARBA00023136"/>
    </source>
</evidence>
<dbReference type="Pfam" id="PF13715">
    <property type="entry name" value="CarbopepD_reg_2"/>
    <property type="match status" value="1"/>
</dbReference>
<sequence>MAKLKFPFILFCFLFSYIAAHAQTRFTVSGLVKDASTGETLIGATVKLGDGRGNGTLTNAYGFYSLSAAPGKYTLQVGYVGFETFSTEVDLSENRQLTVSLKGGNTLKEVVITAGARRDENVSSPQMGLEKLNMAQINSVPVLFGERDMVKTLQLLPGVKTAGEGNTGFYVRGGSSDQNLILLDEAVVYNASHLFGFFSTFNSDAIKDVNLYKGGMPAQYGGRLSSTLDISMLDGNSKDYTVQGGIGLIASRLKFEGPIDSGKGSFMVSARRTYADAFLKLSSDTSLKQASLYFYDINAKANYHFNDKNTLYFSGYLGKDVLGLKNLFGTNWGNTTATLRFNHIFNSRLFSNTSLIYSDYDYTVQSYDVSNDFKVLSRIRDFNFKEDLQYYISNNHTLRFGINAVQHTITPGRISATANSSFNPKVLEDRKGLETAAYISDEWRIGDKLNLLYGLRLSRFDLFGPGTFNTYNAAGTITSTKSYDAGEVVQSYMYLEPRISASYIINSENSLKASYGRNTQNIHLLSNSTASSPSDLYIMSSNNLKPEIADQVSAGYFRNFKEDAFEFSVELYYKWLQNQIDYKNGAQLLANENVESQLVYGSGRAYGMEMFLKKKYGQFNGWIGYTLSRTERKFDEINEGRYFPSRQDRTHDISLVGIYKLNDRWSFSGTFIYGTGNAITFPTGKYQLDGVTRFYYSDRNGSRMPATHRLDIGATLEGKKRKRYQSSWNFGLYNAYNHKNPYVINFKDAENDTTRTVAEQTALFGIIPSVTYNFKF</sequence>
<dbReference type="Proteomes" id="UP000651668">
    <property type="component" value="Unassembled WGS sequence"/>
</dbReference>
<dbReference type="EMBL" id="BMIL01000001">
    <property type="protein sequence ID" value="GGC51408.1"/>
    <property type="molecule type" value="Genomic_DNA"/>
</dbReference>
<evidence type="ECO:0000259" key="10">
    <source>
        <dbReference type="Pfam" id="PF07715"/>
    </source>
</evidence>
<keyword evidence="7 8" id="KW-0998">Cell outer membrane</keyword>
<reference evidence="11" key="1">
    <citation type="journal article" date="2014" name="Int. J. Syst. Evol. Microbiol.">
        <title>Complete genome sequence of Corynebacterium casei LMG S-19264T (=DSM 44701T), isolated from a smear-ripened cheese.</title>
        <authorList>
            <consortium name="US DOE Joint Genome Institute (JGI-PGF)"/>
            <person name="Walter F."/>
            <person name="Albersmeier A."/>
            <person name="Kalinowski J."/>
            <person name="Ruckert C."/>
        </authorList>
    </citation>
    <scope>NUCLEOTIDE SEQUENCE</scope>
    <source>
        <strain evidence="11">CGMCC 1.15343</strain>
    </source>
</reference>
<feature type="chain" id="PRO_5037455900" evidence="9">
    <location>
        <begin position="23"/>
        <end position="776"/>
    </location>
</feature>
<proteinExistence type="inferred from homology"/>
<feature type="domain" description="TonB-dependent receptor plug" evidence="10">
    <location>
        <begin position="146"/>
        <end position="223"/>
    </location>
</feature>
<dbReference type="GO" id="GO:0044718">
    <property type="term" value="P:siderophore transmembrane transport"/>
    <property type="evidence" value="ECO:0007669"/>
    <property type="project" value="TreeGrafter"/>
</dbReference>
<dbReference type="InterPro" id="IPR012910">
    <property type="entry name" value="Plug_dom"/>
</dbReference>
<dbReference type="PANTHER" id="PTHR30069:SF29">
    <property type="entry name" value="HEMOGLOBIN AND HEMOGLOBIN-HAPTOGLOBIN-BINDING PROTEIN 1-RELATED"/>
    <property type="match status" value="1"/>
</dbReference>
<name>A0A916X7H8_9SPHI</name>
<organism evidence="11 12">
    <name type="scientific">Pedobacter quisquiliarum</name>
    <dbReference type="NCBI Taxonomy" id="1834438"/>
    <lineage>
        <taxon>Bacteria</taxon>
        <taxon>Pseudomonadati</taxon>
        <taxon>Bacteroidota</taxon>
        <taxon>Sphingobacteriia</taxon>
        <taxon>Sphingobacteriales</taxon>
        <taxon>Sphingobacteriaceae</taxon>
        <taxon>Pedobacter</taxon>
    </lineage>
</organism>
<keyword evidence="6 8" id="KW-0472">Membrane</keyword>
<dbReference type="SUPFAM" id="SSF56935">
    <property type="entry name" value="Porins"/>
    <property type="match status" value="1"/>
</dbReference>
<dbReference type="Gene3D" id="2.40.170.20">
    <property type="entry name" value="TonB-dependent receptor, beta-barrel domain"/>
    <property type="match status" value="1"/>
</dbReference>
<dbReference type="InterPro" id="IPR039426">
    <property type="entry name" value="TonB-dep_rcpt-like"/>
</dbReference>
<evidence type="ECO:0000256" key="4">
    <source>
        <dbReference type="ARBA" id="ARBA00022692"/>
    </source>
</evidence>
<keyword evidence="2 8" id="KW-0813">Transport</keyword>
<evidence type="ECO:0000256" key="3">
    <source>
        <dbReference type="ARBA" id="ARBA00022452"/>
    </source>
</evidence>
<comment type="similarity">
    <text evidence="8">Belongs to the TonB-dependent receptor family.</text>
</comment>
<keyword evidence="12" id="KW-1185">Reference proteome</keyword>
<keyword evidence="4 8" id="KW-0812">Transmembrane</keyword>
<dbReference type="PANTHER" id="PTHR30069">
    <property type="entry name" value="TONB-DEPENDENT OUTER MEMBRANE RECEPTOR"/>
    <property type="match status" value="1"/>
</dbReference>
<reference evidence="11" key="2">
    <citation type="submission" date="2020-09" db="EMBL/GenBank/DDBJ databases">
        <authorList>
            <person name="Sun Q."/>
            <person name="Zhou Y."/>
        </authorList>
    </citation>
    <scope>NUCLEOTIDE SEQUENCE</scope>
    <source>
        <strain evidence="11">CGMCC 1.15343</strain>
    </source>
</reference>
<evidence type="ECO:0000256" key="5">
    <source>
        <dbReference type="ARBA" id="ARBA00022729"/>
    </source>
</evidence>
<dbReference type="GO" id="GO:0009279">
    <property type="term" value="C:cell outer membrane"/>
    <property type="evidence" value="ECO:0007669"/>
    <property type="project" value="UniProtKB-SubCell"/>
</dbReference>
<dbReference type="Pfam" id="PF07715">
    <property type="entry name" value="Plug"/>
    <property type="match status" value="1"/>
</dbReference>
<dbReference type="Gene3D" id="2.170.130.10">
    <property type="entry name" value="TonB-dependent receptor, plug domain"/>
    <property type="match status" value="1"/>
</dbReference>
<keyword evidence="5 9" id="KW-0732">Signal</keyword>
<dbReference type="InterPro" id="IPR008969">
    <property type="entry name" value="CarboxyPept-like_regulatory"/>
</dbReference>
<evidence type="ECO:0000256" key="1">
    <source>
        <dbReference type="ARBA" id="ARBA00004571"/>
    </source>
</evidence>
<comment type="caution">
    <text evidence="11">The sequence shown here is derived from an EMBL/GenBank/DDBJ whole genome shotgun (WGS) entry which is preliminary data.</text>
</comment>
<gene>
    <name evidence="11" type="ORF">GCM10011387_01010</name>
</gene>
<accession>A0A916X7H8</accession>
<evidence type="ECO:0000256" key="9">
    <source>
        <dbReference type="SAM" id="SignalP"/>
    </source>
</evidence>
<protein>
    <submittedName>
        <fullName evidence="11">Collagen-binding protein</fullName>
    </submittedName>
</protein>
<comment type="subcellular location">
    <subcellularLocation>
        <location evidence="1 8">Cell outer membrane</location>
        <topology evidence="1 8">Multi-pass membrane protein</topology>
    </subcellularLocation>
</comment>
<dbReference type="GO" id="GO:0015344">
    <property type="term" value="F:siderophore uptake transmembrane transporter activity"/>
    <property type="evidence" value="ECO:0007669"/>
    <property type="project" value="TreeGrafter"/>
</dbReference>
<dbReference type="InterPro" id="IPR037066">
    <property type="entry name" value="Plug_dom_sf"/>
</dbReference>
<dbReference type="RefSeq" id="WP_188624857.1">
    <property type="nucleotide sequence ID" value="NZ_BMIL01000001.1"/>
</dbReference>
<evidence type="ECO:0000313" key="12">
    <source>
        <dbReference type="Proteomes" id="UP000651668"/>
    </source>
</evidence>
<evidence type="ECO:0000313" key="11">
    <source>
        <dbReference type="EMBL" id="GGC51408.1"/>
    </source>
</evidence>
<keyword evidence="11" id="KW-0176">Collagen</keyword>
<dbReference type="AlphaFoldDB" id="A0A916X7H8"/>
<feature type="signal peptide" evidence="9">
    <location>
        <begin position="1"/>
        <end position="22"/>
    </location>
</feature>
<dbReference type="InterPro" id="IPR036942">
    <property type="entry name" value="Beta-barrel_TonB_sf"/>
</dbReference>
<evidence type="ECO:0000256" key="8">
    <source>
        <dbReference type="PROSITE-ProRule" id="PRU01360"/>
    </source>
</evidence>